<dbReference type="PANTHER" id="PTHR21060">
    <property type="entry name" value="ACETATE KINASE"/>
    <property type="match status" value="1"/>
</dbReference>
<feature type="non-terminal residue" evidence="9">
    <location>
        <position position="237"/>
    </location>
</feature>
<dbReference type="GO" id="GO:0006083">
    <property type="term" value="P:acetate metabolic process"/>
    <property type="evidence" value="ECO:0007669"/>
    <property type="project" value="TreeGrafter"/>
</dbReference>
<evidence type="ECO:0000256" key="1">
    <source>
        <dbReference type="ARBA" id="ARBA00008748"/>
    </source>
</evidence>
<dbReference type="PRINTS" id="PR00471">
    <property type="entry name" value="ACETATEKNASE"/>
</dbReference>
<sequence>MKVLVINAGSSSLKYQLLDPSTEEVLAQGLCERIGIDGRLTHKVPAKDAKYEFEIAMPTHAEAIQSVLDALTSPEHGVIASMKEIDAVGHRVVHGGEAFNKSVLITDEVMKAIEECIPLAPLHNPANLTGIKACQNVMPGVPMVAVFDTAFHQTMPAKSYIYALPYEYYEKDKVRRYGFHGTSHKYVAGRAAAMLGKPAEELKIITCHLGNGSSVTAVDGGKSVDTSMGFTPLAGLP</sequence>
<dbReference type="GO" id="GO:0047761">
    <property type="term" value="F:butyrate kinase activity"/>
    <property type="evidence" value="ECO:0007669"/>
    <property type="project" value="UniProtKB-EC"/>
</dbReference>
<comment type="caution">
    <text evidence="9">The sequence shown here is derived from an EMBL/GenBank/DDBJ whole genome shotgun (WGS) entry which is preliminary data.</text>
</comment>
<keyword evidence="4 8" id="KW-0808">Transferase</keyword>
<evidence type="ECO:0000256" key="7">
    <source>
        <dbReference type="ARBA" id="ARBA00022840"/>
    </source>
</evidence>
<dbReference type="PROSITE" id="PS01076">
    <property type="entry name" value="ACETATE_KINASE_2"/>
    <property type="match status" value="1"/>
</dbReference>
<dbReference type="EMBL" id="DXDX01000103">
    <property type="protein sequence ID" value="HIY21347.1"/>
    <property type="molecule type" value="Genomic_DNA"/>
</dbReference>
<keyword evidence="7" id="KW-0067">ATP-binding</keyword>
<keyword evidence="6 8" id="KW-0418">Kinase</keyword>
<evidence type="ECO:0000256" key="5">
    <source>
        <dbReference type="ARBA" id="ARBA00022741"/>
    </source>
</evidence>
<dbReference type="PANTHER" id="PTHR21060:SF15">
    <property type="entry name" value="ACETATE KINASE-RELATED"/>
    <property type="match status" value="1"/>
</dbReference>
<dbReference type="Pfam" id="PF00871">
    <property type="entry name" value="Acetate_kinase"/>
    <property type="match status" value="1"/>
</dbReference>
<reference evidence="9" key="2">
    <citation type="submission" date="2021-04" db="EMBL/GenBank/DDBJ databases">
        <authorList>
            <person name="Gilroy R."/>
        </authorList>
    </citation>
    <scope>NUCLEOTIDE SEQUENCE</scope>
    <source>
        <strain evidence="9">ChiBcec16_6824</strain>
    </source>
</reference>
<dbReference type="InterPro" id="IPR004372">
    <property type="entry name" value="Ac/propionate_kinase"/>
</dbReference>
<dbReference type="GO" id="GO:0008776">
    <property type="term" value="F:acetate kinase activity"/>
    <property type="evidence" value="ECO:0007669"/>
    <property type="project" value="TreeGrafter"/>
</dbReference>
<reference evidence="9" key="1">
    <citation type="journal article" date="2021" name="PeerJ">
        <title>Extensive microbial diversity within the chicken gut microbiome revealed by metagenomics and culture.</title>
        <authorList>
            <person name="Gilroy R."/>
            <person name="Ravi A."/>
            <person name="Getino M."/>
            <person name="Pursley I."/>
            <person name="Horton D.L."/>
            <person name="Alikhan N.F."/>
            <person name="Baker D."/>
            <person name="Gharbi K."/>
            <person name="Hall N."/>
            <person name="Watson M."/>
            <person name="Adriaenssens E.M."/>
            <person name="Foster-Nyarko E."/>
            <person name="Jarju S."/>
            <person name="Secka A."/>
            <person name="Antonio M."/>
            <person name="Oren A."/>
            <person name="Chaudhuri R.R."/>
            <person name="La Ragione R."/>
            <person name="Hildebrand F."/>
            <person name="Pallen M.J."/>
        </authorList>
    </citation>
    <scope>NUCLEOTIDE SEQUENCE</scope>
    <source>
        <strain evidence="9">ChiBcec16_6824</strain>
    </source>
</reference>
<dbReference type="AlphaFoldDB" id="A0A9D2BYK5"/>
<evidence type="ECO:0000256" key="4">
    <source>
        <dbReference type="ARBA" id="ARBA00022679"/>
    </source>
</evidence>
<proteinExistence type="inferred from homology"/>
<dbReference type="InterPro" id="IPR000890">
    <property type="entry name" value="Aliphatic_acid_kin_short-chain"/>
</dbReference>
<dbReference type="InterPro" id="IPR023865">
    <property type="entry name" value="Aliphatic_acid_kinase_CS"/>
</dbReference>
<evidence type="ECO:0000256" key="2">
    <source>
        <dbReference type="ARBA" id="ARBA00013069"/>
    </source>
</evidence>
<organism evidence="9 10">
    <name type="scientific">Candidatus Flavonifractor merdigallinarum</name>
    <dbReference type="NCBI Taxonomy" id="2838589"/>
    <lineage>
        <taxon>Bacteria</taxon>
        <taxon>Bacillati</taxon>
        <taxon>Bacillota</taxon>
        <taxon>Clostridia</taxon>
        <taxon>Eubacteriales</taxon>
        <taxon>Oscillospiraceae</taxon>
        <taxon>Flavonifractor</taxon>
    </lineage>
</organism>
<protein>
    <recommendedName>
        <fullName evidence="2">butyrate kinase</fullName>
        <ecNumber evidence="2">2.7.2.7</ecNumber>
    </recommendedName>
</protein>
<evidence type="ECO:0000313" key="9">
    <source>
        <dbReference type="EMBL" id="HIY21347.1"/>
    </source>
</evidence>
<dbReference type="PROSITE" id="PS01075">
    <property type="entry name" value="ACETATE_KINASE_1"/>
    <property type="match status" value="1"/>
</dbReference>
<evidence type="ECO:0000256" key="3">
    <source>
        <dbReference type="ARBA" id="ARBA00022490"/>
    </source>
</evidence>
<accession>A0A9D2BYK5</accession>
<evidence type="ECO:0000256" key="8">
    <source>
        <dbReference type="RuleBase" id="RU003835"/>
    </source>
</evidence>
<dbReference type="GO" id="GO:0005524">
    <property type="term" value="F:ATP binding"/>
    <property type="evidence" value="ECO:0007669"/>
    <property type="project" value="UniProtKB-KW"/>
</dbReference>
<dbReference type="HAMAP" id="MF_00020">
    <property type="entry name" value="Acetate_kinase"/>
    <property type="match status" value="1"/>
</dbReference>
<evidence type="ECO:0000256" key="6">
    <source>
        <dbReference type="ARBA" id="ARBA00022777"/>
    </source>
</evidence>
<dbReference type="Proteomes" id="UP000823868">
    <property type="component" value="Unassembled WGS sequence"/>
</dbReference>
<dbReference type="EC" id="2.7.2.7" evidence="2"/>
<dbReference type="Gene3D" id="3.30.420.40">
    <property type="match status" value="2"/>
</dbReference>
<dbReference type="InterPro" id="IPR043129">
    <property type="entry name" value="ATPase_NBD"/>
</dbReference>
<name>A0A9D2BYK5_9FIRM</name>
<gene>
    <name evidence="9" type="ORF">H9841_05530</name>
</gene>
<dbReference type="SUPFAM" id="SSF53067">
    <property type="entry name" value="Actin-like ATPase domain"/>
    <property type="match status" value="2"/>
</dbReference>
<comment type="similarity">
    <text evidence="1 8">Belongs to the acetokinase family.</text>
</comment>
<evidence type="ECO:0000313" key="10">
    <source>
        <dbReference type="Proteomes" id="UP000823868"/>
    </source>
</evidence>
<dbReference type="NCBIfam" id="TIGR00016">
    <property type="entry name" value="ackA"/>
    <property type="match status" value="1"/>
</dbReference>
<keyword evidence="3" id="KW-0963">Cytoplasm</keyword>
<keyword evidence="5" id="KW-0547">Nucleotide-binding</keyword>